<keyword evidence="2" id="KW-1185">Reference proteome</keyword>
<dbReference type="EMBL" id="RXIC02000123">
    <property type="protein sequence ID" value="KAB1200803.1"/>
    <property type="molecule type" value="Genomic_DNA"/>
</dbReference>
<evidence type="ECO:0000313" key="2">
    <source>
        <dbReference type="Proteomes" id="UP000516437"/>
    </source>
</evidence>
<dbReference type="OrthoDB" id="1906820at2759"/>
<protein>
    <submittedName>
        <fullName evidence="1">Uncharacterized protein</fullName>
    </submittedName>
</protein>
<sequence>MQLDVGAKIKLNEKRTDIQMKTRLDLRQQSTGSYTVNTALILKLAWHVLSDSSKPWIVALKAKDLLPVLLLWERPEQQTCLTDFPLVEFEGDNLQVCNALCQSSFVPNWSIAIIIRDIKALLDFHSSWKVCHVKCGANMFAHNIANWAASENLVGNIPKHPSCYSEV</sequence>
<gene>
    <name evidence="1" type="ORF">CJ030_MR0G006212</name>
</gene>
<reference evidence="1 2" key="1">
    <citation type="journal article" date="2019" name="Plant Biotechnol. J.">
        <title>The red bayberry genome and genetic basis of sex determination.</title>
        <authorList>
            <person name="Jia H.M."/>
            <person name="Jia H.J."/>
            <person name="Cai Q.L."/>
            <person name="Wang Y."/>
            <person name="Zhao H.B."/>
            <person name="Yang W.F."/>
            <person name="Wang G.Y."/>
            <person name="Li Y.H."/>
            <person name="Zhan D.L."/>
            <person name="Shen Y.T."/>
            <person name="Niu Q.F."/>
            <person name="Chang L."/>
            <person name="Qiu J."/>
            <person name="Zhao L."/>
            <person name="Xie H.B."/>
            <person name="Fu W.Y."/>
            <person name="Jin J."/>
            <person name="Li X.W."/>
            <person name="Jiao Y."/>
            <person name="Zhou C.C."/>
            <person name="Tu T."/>
            <person name="Chai C.Y."/>
            <person name="Gao J.L."/>
            <person name="Fan L.J."/>
            <person name="van de Weg E."/>
            <person name="Wang J.Y."/>
            <person name="Gao Z.S."/>
        </authorList>
    </citation>
    <scope>NUCLEOTIDE SEQUENCE [LARGE SCALE GENOMIC DNA]</scope>
    <source>
        <tissue evidence="1">Leaves</tissue>
    </source>
</reference>
<proteinExistence type="predicted"/>
<dbReference type="Proteomes" id="UP000516437">
    <property type="component" value="Unassembled WGS sequence"/>
</dbReference>
<accession>A0A6A1UKV3</accession>
<organism evidence="1 2">
    <name type="scientific">Morella rubra</name>
    <name type="common">Chinese bayberry</name>
    <dbReference type="NCBI Taxonomy" id="262757"/>
    <lineage>
        <taxon>Eukaryota</taxon>
        <taxon>Viridiplantae</taxon>
        <taxon>Streptophyta</taxon>
        <taxon>Embryophyta</taxon>
        <taxon>Tracheophyta</taxon>
        <taxon>Spermatophyta</taxon>
        <taxon>Magnoliopsida</taxon>
        <taxon>eudicotyledons</taxon>
        <taxon>Gunneridae</taxon>
        <taxon>Pentapetalae</taxon>
        <taxon>rosids</taxon>
        <taxon>fabids</taxon>
        <taxon>Fagales</taxon>
        <taxon>Myricaceae</taxon>
        <taxon>Morella</taxon>
    </lineage>
</organism>
<dbReference type="AlphaFoldDB" id="A0A6A1UKV3"/>
<comment type="caution">
    <text evidence="1">The sequence shown here is derived from an EMBL/GenBank/DDBJ whole genome shotgun (WGS) entry which is preliminary data.</text>
</comment>
<name>A0A6A1UKV3_9ROSI</name>
<evidence type="ECO:0000313" key="1">
    <source>
        <dbReference type="EMBL" id="KAB1200803.1"/>
    </source>
</evidence>